<keyword evidence="1" id="KW-0732">Signal</keyword>
<name>A0A229YYJ3_9EURO</name>
<gene>
    <name evidence="2" type="ORF">CFD26_106394</name>
</gene>
<dbReference type="AlphaFoldDB" id="A0A229YYJ3"/>
<accession>A0A229YYJ3</accession>
<reference evidence="2 3" key="1">
    <citation type="submission" date="2018-08" db="EMBL/GenBank/DDBJ databases">
        <title>Draft genome sequences of two Aspergillus turcosus clinical strains isolated from bronchoalveolar lavage fluid: one azole-susceptible and the other azole-resistant.</title>
        <authorList>
            <person name="Parent-Michaud M."/>
            <person name="Dufresne P.J."/>
            <person name="Fournier E."/>
            <person name="Martineau C."/>
            <person name="Moreira S."/>
            <person name="Perkins V."/>
            <person name="De Repentigny L."/>
            <person name="Dufresne S.F."/>
        </authorList>
    </citation>
    <scope>NUCLEOTIDE SEQUENCE [LARGE SCALE GENOMIC DNA]</scope>
    <source>
        <strain evidence="2">HMR AF 1038</strain>
    </source>
</reference>
<evidence type="ECO:0000256" key="1">
    <source>
        <dbReference type="SAM" id="SignalP"/>
    </source>
</evidence>
<evidence type="ECO:0000313" key="3">
    <source>
        <dbReference type="Proteomes" id="UP000215289"/>
    </source>
</evidence>
<proteinExistence type="predicted"/>
<protein>
    <submittedName>
        <fullName evidence="2">Uncharacterized protein</fullName>
    </submittedName>
</protein>
<dbReference type="EMBL" id="NIDN02000108">
    <property type="protein sequence ID" value="RLL96524.1"/>
    <property type="molecule type" value="Genomic_DNA"/>
</dbReference>
<feature type="chain" id="PRO_5011911854" evidence="1">
    <location>
        <begin position="22"/>
        <end position="120"/>
    </location>
</feature>
<comment type="caution">
    <text evidence="2">The sequence shown here is derived from an EMBL/GenBank/DDBJ whole genome shotgun (WGS) entry which is preliminary data.</text>
</comment>
<evidence type="ECO:0000313" key="2">
    <source>
        <dbReference type="EMBL" id="RLL96524.1"/>
    </source>
</evidence>
<dbReference type="Proteomes" id="UP000215289">
    <property type="component" value="Unassembled WGS sequence"/>
</dbReference>
<sequence length="120" mass="11556">MKINAIVSSVLCLAATQLVAADNTVTSTFTHTVTKTLVRVSTETPGASASVSSYVIPSSSATPSSTFMVSSSAAATSTPAASTPSASAVAQHSGAGSVADVSMPVALVAGSVALLLGAAL</sequence>
<keyword evidence="3" id="KW-1185">Reference proteome</keyword>
<organism evidence="2 3">
    <name type="scientific">Aspergillus turcosus</name>
    <dbReference type="NCBI Taxonomy" id="1245748"/>
    <lineage>
        <taxon>Eukaryota</taxon>
        <taxon>Fungi</taxon>
        <taxon>Dikarya</taxon>
        <taxon>Ascomycota</taxon>
        <taxon>Pezizomycotina</taxon>
        <taxon>Eurotiomycetes</taxon>
        <taxon>Eurotiomycetidae</taxon>
        <taxon>Eurotiales</taxon>
        <taxon>Aspergillaceae</taxon>
        <taxon>Aspergillus</taxon>
        <taxon>Aspergillus subgen. Fumigati</taxon>
    </lineage>
</organism>
<feature type="signal peptide" evidence="1">
    <location>
        <begin position="1"/>
        <end position="21"/>
    </location>
</feature>